<dbReference type="EMBL" id="CP111020">
    <property type="protein sequence ID" value="WAR15066.1"/>
    <property type="molecule type" value="Genomic_DNA"/>
</dbReference>
<evidence type="ECO:0000313" key="2">
    <source>
        <dbReference type="Proteomes" id="UP001164746"/>
    </source>
</evidence>
<organism evidence="1 2">
    <name type="scientific">Mya arenaria</name>
    <name type="common">Soft-shell clam</name>
    <dbReference type="NCBI Taxonomy" id="6604"/>
    <lineage>
        <taxon>Eukaryota</taxon>
        <taxon>Metazoa</taxon>
        <taxon>Spiralia</taxon>
        <taxon>Lophotrochozoa</taxon>
        <taxon>Mollusca</taxon>
        <taxon>Bivalvia</taxon>
        <taxon>Autobranchia</taxon>
        <taxon>Heteroconchia</taxon>
        <taxon>Euheterodonta</taxon>
        <taxon>Imparidentia</taxon>
        <taxon>Neoheterodontei</taxon>
        <taxon>Myida</taxon>
        <taxon>Myoidea</taxon>
        <taxon>Myidae</taxon>
        <taxon>Mya</taxon>
    </lineage>
</organism>
<name>A0ABY7F2K3_MYAAR</name>
<accession>A0ABY7F2K3</accession>
<sequence length="76" mass="8500">FRQGTANPAVQALEQIYTCSLGSPPFSNIFRENINAKLSGFKWNTYRACRKSSHSESQCLKEMSTNECTNSSFIAT</sequence>
<evidence type="ECO:0000313" key="1">
    <source>
        <dbReference type="EMBL" id="WAR15066.1"/>
    </source>
</evidence>
<feature type="non-terminal residue" evidence="1">
    <location>
        <position position="1"/>
    </location>
</feature>
<reference evidence="1" key="1">
    <citation type="submission" date="2022-11" db="EMBL/GenBank/DDBJ databases">
        <title>Centuries of genome instability and evolution in soft-shell clam transmissible cancer (bioRxiv).</title>
        <authorList>
            <person name="Hart S.F.M."/>
            <person name="Yonemitsu M.A."/>
            <person name="Giersch R.M."/>
            <person name="Beal B.F."/>
            <person name="Arriagada G."/>
            <person name="Davis B.W."/>
            <person name="Ostrander E.A."/>
            <person name="Goff S.P."/>
            <person name="Metzger M.J."/>
        </authorList>
    </citation>
    <scope>NUCLEOTIDE SEQUENCE</scope>
    <source>
        <strain evidence="1">MELC-2E11</strain>
        <tissue evidence="1">Siphon/mantle</tissue>
    </source>
</reference>
<feature type="non-terminal residue" evidence="1">
    <location>
        <position position="76"/>
    </location>
</feature>
<protein>
    <submittedName>
        <fullName evidence="1">Uncharacterized protein</fullName>
    </submittedName>
</protein>
<proteinExistence type="predicted"/>
<keyword evidence="2" id="KW-1185">Reference proteome</keyword>
<gene>
    <name evidence="1" type="ORF">MAR_005171</name>
</gene>
<dbReference type="Proteomes" id="UP001164746">
    <property type="component" value="Chromosome 9"/>
</dbReference>